<organism evidence="3 4">
    <name type="scientific">Comamonas terrae</name>
    <dbReference type="NCBI Taxonomy" id="673548"/>
    <lineage>
        <taxon>Bacteria</taxon>
        <taxon>Pseudomonadati</taxon>
        <taxon>Pseudomonadota</taxon>
        <taxon>Betaproteobacteria</taxon>
        <taxon>Burkholderiales</taxon>
        <taxon>Comamonadaceae</taxon>
        <taxon>Comamonas</taxon>
    </lineage>
</organism>
<feature type="region of interest" description="Disordered" evidence="1">
    <location>
        <begin position="18"/>
        <end position="71"/>
    </location>
</feature>
<name>A0ABW5UQP2_9BURK</name>
<accession>A0ABW5UQP2</accession>
<proteinExistence type="predicted"/>
<protein>
    <recommendedName>
        <fullName evidence="5">Lipoprotein</fullName>
    </recommendedName>
</protein>
<evidence type="ECO:0000313" key="4">
    <source>
        <dbReference type="Proteomes" id="UP001597463"/>
    </source>
</evidence>
<evidence type="ECO:0008006" key="5">
    <source>
        <dbReference type="Google" id="ProtNLM"/>
    </source>
</evidence>
<feature type="compositionally biased region" description="Basic and acidic residues" evidence="1">
    <location>
        <begin position="22"/>
        <end position="50"/>
    </location>
</feature>
<keyword evidence="2" id="KW-0732">Signal</keyword>
<sequence>MKQLLFLAAAVLSLAGCIASPPDHRHGGQDQGERDQGGEYSRKPSPDMRSGDGFGPDGQWDSRNCIPDRGC</sequence>
<gene>
    <name evidence="3" type="ORF">ACFSW6_14210</name>
</gene>
<evidence type="ECO:0000256" key="2">
    <source>
        <dbReference type="SAM" id="SignalP"/>
    </source>
</evidence>
<comment type="caution">
    <text evidence="3">The sequence shown here is derived from an EMBL/GenBank/DDBJ whole genome shotgun (WGS) entry which is preliminary data.</text>
</comment>
<evidence type="ECO:0000256" key="1">
    <source>
        <dbReference type="SAM" id="MobiDB-lite"/>
    </source>
</evidence>
<dbReference type="EMBL" id="JBHUMV010000006">
    <property type="protein sequence ID" value="MFD2755248.1"/>
    <property type="molecule type" value="Genomic_DNA"/>
</dbReference>
<dbReference type="Proteomes" id="UP001597463">
    <property type="component" value="Unassembled WGS sequence"/>
</dbReference>
<reference evidence="4" key="1">
    <citation type="journal article" date="2019" name="Int. J. Syst. Evol. Microbiol.">
        <title>The Global Catalogue of Microorganisms (GCM) 10K type strain sequencing project: providing services to taxonomists for standard genome sequencing and annotation.</title>
        <authorList>
            <consortium name="The Broad Institute Genomics Platform"/>
            <consortium name="The Broad Institute Genome Sequencing Center for Infectious Disease"/>
            <person name="Wu L."/>
            <person name="Ma J."/>
        </authorList>
    </citation>
    <scope>NUCLEOTIDE SEQUENCE [LARGE SCALE GENOMIC DNA]</scope>
    <source>
        <strain evidence="4">TISTR 1906</strain>
    </source>
</reference>
<evidence type="ECO:0000313" key="3">
    <source>
        <dbReference type="EMBL" id="MFD2755248.1"/>
    </source>
</evidence>
<keyword evidence="4" id="KW-1185">Reference proteome</keyword>
<feature type="signal peptide" evidence="2">
    <location>
        <begin position="1"/>
        <end position="19"/>
    </location>
</feature>
<feature type="chain" id="PRO_5046244393" description="Lipoprotein" evidence="2">
    <location>
        <begin position="20"/>
        <end position="71"/>
    </location>
</feature>
<dbReference type="RefSeq" id="WP_157081998.1">
    <property type="nucleotide sequence ID" value="NZ_BCNT01000008.1"/>
</dbReference>
<dbReference type="PROSITE" id="PS51257">
    <property type="entry name" value="PROKAR_LIPOPROTEIN"/>
    <property type="match status" value="1"/>
</dbReference>